<feature type="region of interest" description="Disordered" evidence="1">
    <location>
        <begin position="1"/>
        <end position="27"/>
    </location>
</feature>
<comment type="caution">
    <text evidence="2">The sequence shown here is derived from an EMBL/GenBank/DDBJ whole genome shotgun (WGS) entry which is preliminary data.</text>
</comment>
<evidence type="ECO:0000313" key="3">
    <source>
        <dbReference type="Proteomes" id="UP000789901"/>
    </source>
</evidence>
<feature type="non-terminal residue" evidence="2">
    <location>
        <position position="1"/>
    </location>
</feature>
<evidence type="ECO:0000313" key="2">
    <source>
        <dbReference type="EMBL" id="CAG8840716.1"/>
    </source>
</evidence>
<feature type="compositionally biased region" description="Basic and acidic residues" evidence="1">
    <location>
        <begin position="18"/>
        <end position="27"/>
    </location>
</feature>
<keyword evidence="3" id="KW-1185">Reference proteome</keyword>
<name>A0ABN7WVF2_GIGMA</name>
<protein>
    <submittedName>
        <fullName evidence="2">28140_t:CDS:1</fullName>
    </submittedName>
</protein>
<dbReference type="EMBL" id="CAJVQB010063496">
    <property type="protein sequence ID" value="CAG8840716.1"/>
    <property type="molecule type" value="Genomic_DNA"/>
</dbReference>
<sequence>KIEENNDKDNHSVVSTLSEKEDIKTEDETRWKITNQKIGS</sequence>
<dbReference type="Proteomes" id="UP000789901">
    <property type="component" value="Unassembled WGS sequence"/>
</dbReference>
<proteinExistence type="predicted"/>
<organism evidence="2 3">
    <name type="scientific">Gigaspora margarita</name>
    <dbReference type="NCBI Taxonomy" id="4874"/>
    <lineage>
        <taxon>Eukaryota</taxon>
        <taxon>Fungi</taxon>
        <taxon>Fungi incertae sedis</taxon>
        <taxon>Mucoromycota</taxon>
        <taxon>Glomeromycotina</taxon>
        <taxon>Glomeromycetes</taxon>
        <taxon>Diversisporales</taxon>
        <taxon>Gigasporaceae</taxon>
        <taxon>Gigaspora</taxon>
    </lineage>
</organism>
<accession>A0ABN7WVF2</accession>
<gene>
    <name evidence="2" type="ORF">GMARGA_LOCUS35040</name>
</gene>
<feature type="compositionally biased region" description="Basic and acidic residues" evidence="1">
    <location>
        <begin position="1"/>
        <end position="11"/>
    </location>
</feature>
<reference evidence="2 3" key="1">
    <citation type="submission" date="2021-06" db="EMBL/GenBank/DDBJ databases">
        <authorList>
            <person name="Kallberg Y."/>
            <person name="Tangrot J."/>
            <person name="Rosling A."/>
        </authorList>
    </citation>
    <scope>NUCLEOTIDE SEQUENCE [LARGE SCALE GENOMIC DNA]</scope>
    <source>
        <strain evidence="2 3">120-4 pot B 10/14</strain>
    </source>
</reference>
<evidence type="ECO:0000256" key="1">
    <source>
        <dbReference type="SAM" id="MobiDB-lite"/>
    </source>
</evidence>